<organism evidence="1">
    <name type="scientific">Rhizophora mucronata</name>
    <name type="common">Asiatic mangrove</name>
    <dbReference type="NCBI Taxonomy" id="61149"/>
    <lineage>
        <taxon>Eukaryota</taxon>
        <taxon>Viridiplantae</taxon>
        <taxon>Streptophyta</taxon>
        <taxon>Embryophyta</taxon>
        <taxon>Tracheophyta</taxon>
        <taxon>Spermatophyta</taxon>
        <taxon>Magnoliopsida</taxon>
        <taxon>eudicotyledons</taxon>
        <taxon>Gunneridae</taxon>
        <taxon>Pentapetalae</taxon>
        <taxon>rosids</taxon>
        <taxon>fabids</taxon>
        <taxon>Malpighiales</taxon>
        <taxon>Rhizophoraceae</taxon>
        <taxon>Rhizophora</taxon>
    </lineage>
</organism>
<protein>
    <submittedName>
        <fullName evidence="1">Uncharacterized protein</fullName>
    </submittedName>
</protein>
<dbReference type="EMBL" id="GGEC01055332">
    <property type="protein sequence ID" value="MBX35816.1"/>
    <property type="molecule type" value="Transcribed_RNA"/>
</dbReference>
<dbReference type="AlphaFoldDB" id="A0A2P2N029"/>
<proteinExistence type="predicted"/>
<sequence length="25" mass="2529">MGSTVDSYTVDAPGRSLVMASTLAV</sequence>
<name>A0A2P2N029_RHIMU</name>
<accession>A0A2P2N029</accession>
<evidence type="ECO:0000313" key="1">
    <source>
        <dbReference type="EMBL" id="MBX35816.1"/>
    </source>
</evidence>
<reference evidence="1" key="1">
    <citation type="submission" date="2018-02" db="EMBL/GenBank/DDBJ databases">
        <title>Rhizophora mucronata_Transcriptome.</title>
        <authorList>
            <person name="Meera S.P."/>
            <person name="Sreeshan A."/>
            <person name="Augustine A."/>
        </authorList>
    </citation>
    <scope>NUCLEOTIDE SEQUENCE</scope>
    <source>
        <tissue evidence="1">Leaf</tissue>
    </source>
</reference>